<evidence type="ECO:0000259" key="1">
    <source>
        <dbReference type="PROSITE" id="PS51194"/>
    </source>
</evidence>
<dbReference type="PROSITE" id="PS51194">
    <property type="entry name" value="HELICASE_CTER"/>
    <property type="match status" value="1"/>
</dbReference>
<protein>
    <recommendedName>
        <fullName evidence="1">Helicase C-terminal domain-containing protein</fullName>
    </recommendedName>
</protein>
<sequence length="72" mass="7987">MHGDRTQQQRHQAVQDFTSGNCPILVATSVAARGLDFPLFGYVVNYDLPDLSDFYIHRIGRTGRAGHLGKSI</sequence>
<dbReference type="InterPro" id="IPR027417">
    <property type="entry name" value="P-loop_NTPase"/>
</dbReference>
<dbReference type="PANTHER" id="PTHR47958">
    <property type="entry name" value="ATP-DEPENDENT RNA HELICASE DBP3"/>
    <property type="match status" value="1"/>
</dbReference>
<dbReference type="Gene3D" id="3.40.50.300">
    <property type="entry name" value="P-loop containing nucleotide triphosphate hydrolases"/>
    <property type="match status" value="1"/>
</dbReference>
<accession>A0A8S2VMG9</accession>
<dbReference type="InterPro" id="IPR001650">
    <property type="entry name" value="Helicase_C-like"/>
</dbReference>
<evidence type="ECO:0000313" key="3">
    <source>
        <dbReference type="Proteomes" id="UP000676336"/>
    </source>
</evidence>
<dbReference type="AlphaFoldDB" id="A0A8S2VMG9"/>
<evidence type="ECO:0000313" key="2">
    <source>
        <dbReference type="EMBL" id="CAF4404911.1"/>
    </source>
</evidence>
<feature type="non-terminal residue" evidence="2">
    <location>
        <position position="1"/>
    </location>
</feature>
<comment type="caution">
    <text evidence="2">The sequence shown here is derived from an EMBL/GenBank/DDBJ whole genome shotgun (WGS) entry which is preliminary data.</text>
</comment>
<dbReference type="CDD" id="cd18787">
    <property type="entry name" value="SF2_C_DEAD"/>
    <property type="match status" value="1"/>
</dbReference>
<reference evidence="2" key="1">
    <citation type="submission" date="2021-02" db="EMBL/GenBank/DDBJ databases">
        <authorList>
            <person name="Nowell W R."/>
        </authorList>
    </citation>
    <scope>NUCLEOTIDE SEQUENCE</scope>
</reference>
<dbReference type="Proteomes" id="UP000676336">
    <property type="component" value="Unassembled WGS sequence"/>
</dbReference>
<dbReference type="SMART" id="SM00490">
    <property type="entry name" value="HELICc"/>
    <property type="match status" value="1"/>
</dbReference>
<gene>
    <name evidence="2" type="ORF">SMN809_LOCUS30620</name>
</gene>
<dbReference type="EMBL" id="CAJOBI010058479">
    <property type="protein sequence ID" value="CAF4404911.1"/>
    <property type="molecule type" value="Genomic_DNA"/>
</dbReference>
<dbReference type="Pfam" id="PF00271">
    <property type="entry name" value="Helicase_C"/>
    <property type="match status" value="1"/>
</dbReference>
<dbReference type="SUPFAM" id="SSF52540">
    <property type="entry name" value="P-loop containing nucleoside triphosphate hydrolases"/>
    <property type="match status" value="1"/>
</dbReference>
<proteinExistence type="predicted"/>
<name>A0A8S2VMG9_9BILA</name>
<organism evidence="2 3">
    <name type="scientific">Rotaria magnacalcarata</name>
    <dbReference type="NCBI Taxonomy" id="392030"/>
    <lineage>
        <taxon>Eukaryota</taxon>
        <taxon>Metazoa</taxon>
        <taxon>Spiralia</taxon>
        <taxon>Gnathifera</taxon>
        <taxon>Rotifera</taxon>
        <taxon>Eurotatoria</taxon>
        <taxon>Bdelloidea</taxon>
        <taxon>Philodinida</taxon>
        <taxon>Philodinidae</taxon>
        <taxon>Rotaria</taxon>
    </lineage>
</organism>
<feature type="domain" description="Helicase C-terminal" evidence="1">
    <location>
        <begin position="1"/>
        <end position="72"/>
    </location>
</feature>